<protein>
    <submittedName>
        <fullName evidence="1">Uncharacterized protein</fullName>
    </submittedName>
</protein>
<evidence type="ECO:0000313" key="2">
    <source>
        <dbReference type="Proteomes" id="UP000830768"/>
    </source>
</evidence>
<keyword evidence="2" id="KW-1185">Reference proteome</keyword>
<dbReference type="Proteomes" id="UP000830768">
    <property type="component" value="Chromosome 13"/>
</dbReference>
<accession>A0ACD3ZRR6</accession>
<gene>
    <name evidence="1" type="ORF">LCI18_014968</name>
</gene>
<evidence type="ECO:0000313" key="1">
    <source>
        <dbReference type="EMBL" id="UPL04034.1"/>
    </source>
</evidence>
<dbReference type="EMBL" id="CP090041">
    <property type="protein sequence ID" value="UPL04034.1"/>
    <property type="molecule type" value="Genomic_DNA"/>
</dbReference>
<name>A0ACD3ZRR6_FUSSC</name>
<sequence length="446" mass="48611">MGISSSKSRTRGPSSSAISANNSRGASVAAIELSSALHETLSEVDLEGSLSGQFKQLLQRLDQEASKYTNSRVSDDGASTDWNCSQAEAQLVSAAWKCARGTYDLESTIEDAAYCTFRKDHVLKNSLTGTVKALKSTVVEPVAKSSHGDHLLPALVIAVRGSASKMDHIVNANSRPQVTEKFITSDFLDEPDLMAHSGFLNSAWALDEIVSERIKTYIGNAKNNNGQKPHVLFTGHSAGGAIAALFYLRYISDKAFDESAKFSCVTFGAPPCVSAPAHVSRYRCTGATLCLNIINEFDVVSRADKPYILSLVELSRAMLRTAPDPPTPNTNETLETGRGIISKDDMDPLSLISTQSTGLENKLINMATNIWNLPEPSYHHVGPRIVFVMRLHEGEMSLRAVQVPPTEFQTLLFCRTAVHGKARYGERVEMLENGRFNGRAGWDDKL</sequence>
<reference evidence="1" key="1">
    <citation type="submission" date="2021-11" db="EMBL/GenBank/DDBJ databases">
        <title>Fusarium solani-melongenae Genome sequencing and assembly.</title>
        <authorList>
            <person name="Xie S."/>
            <person name="Huang L."/>
            <person name="Zhang X."/>
        </authorList>
    </citation>
    <scope>NUCLEOTIDE SEQUENCE</scope>
    <source>
        <strain evidence="1">CRI 24-3</strain>
    </source>
</reference>
<organism evidence="1 2">
    <name type="scientific">Fusarium solani subsp. cucurbitae</name>
    <name type="common">Neocosmosporum cucurbitae</name>
    <dbReference type="NCBI Taxonomy" id="2747967"/>
    <lineage>
        <taxon>Eukaryota</taxon>
        <taxon>Fungi</taxon>
        <taxon>Dikarya</taxon>
        <taxon>Ascomycota</taxon>
        <taxon>Pezizomycotina</taxon>
        <taxon>Sordariomycetes</taxon>
        <taxon>Hypocreomycetidae</taxon>
        <taxon>Hypocreales</taxon>
        <taxon>Nectriaceae</taxon>
        <taxon>Fusarium</taxon>
        <taxon>Fusarium solani species complex</taxon>
    </lineage>
</organism>
<proteinExistence type="predicted"/>